<organism evidence="1 2">
    <name type="scientific">Musa troglodytarum</name>
    <name type="common">fe'i banana</name>
    <dbReference type="NCBI Taxonomy" id="320322"/>
    <lineage>
        <taxon>Eukaryota</taxon>
        <taxon>Viridiplantae</taxon>
        <taxon>Streptophyta</taxon>
        <taxon>Embryophyta</taxon>
        <taxon>Tracheophyta</taxon>
        <taxon>Spermatophyta</taxon>
        <taxon>Magnoliopsida</taxon>
        <taxon>Liliopsida</taxon>
        <taxon>Zingiberales</taxon>
        <taxon>Musaceae</taxon>
        <taxon>Musa</taxon>
    </lineage>
</organism>
<accession>A0A9E7KJY3</accession>
<name>A0A9E7KJY3_9LILI</name>
<proteinExistence type="predicted"/>
<reference evidence="1" key="1">
    <citation type="submission" date="2022-05" db="EMBL/GenBank/DDBJ databases">
        <title>The Musa troglodytarum L. genome provides insights into the mechanism of non-climacteric behaviour and enrichment of carotenoids.</title>
        <authorList>
            <person name="Wang J."/>
        </authorList>
    </citation>
    <scope>NUCLEOTIDE SEQUENCE</scope>
    <source>
        <tissue evidence="1">Leaf</tissue>
    </source>
</reference>
<keyword evidence="2" id="KW-1185">Reference proteome</keyword>
<dbReference type="Proteomes" id="UP001055439">
    <property type="component" value="Chromosome 7"/>
</dbReference>
<dbReference type="EMBL" id="CP097509">
    <property type="protein sequence ID" value="URE18125.1"/>
    <property type="molecule type" value="Genomic_DNA"/>
</dbReference>
<sequence length="74" mass="8093">MAPLWVSAMISSIGRKGRGGNIYISDKWPVVVGASGIEKKSDTEYIPVTPVEYRPIADMPGSMQVAYKQCSDCR</sequence>
<evidence type="ECO:0000313" key="1">
    <source>
        <dbReference type="EMBL" id="URE18125.1"/>
    </source>
</evidence>
<evidence type="ECO:0000313" key="2">
    <source>
        <dbReference type="Proteomes" id="UP001055439"/>
    </source>
</evidence>
<protein>
    <submittedName>
        <fullName evidence="1">Uncharacterized protein</fullName>
    </submittedName>
</protein>
<dbReference type="AlphaFoldDB" id="A0A9E7KJY3"/>
<gene>
    <name evidence="1" type="ORF">MUK42_03473</name>
</gene>